<name>A0A7W8TUN6_9MICC</name>
<feature type="transmembrane region" description="Helical" evidence="13">
    <location>
        <begin position="26"/>
        <end position="46"/>
    </location>
</feature>
<dbReference type="EMBL" id="JACHDR010000001">
    <property type="protein sequence ID" value="MBB5513225.1"/>
    <property type="molecule type" value="Genomic_DNA"/>
</dbReference>
<feature type="transmembrane region" description="Helical" evidence="13">
    <location>
        <begin position="107"/>
        <end position="124"/>
    </location>
</feature>
<keyword evidence="9" id="KW-0560">Oxidoreductase</keyword>
<evidence type="ECO:0000256" key="9">
    <source>
        <dbReference type="ARBA" id="ARBA00023002"/>
    </source>
</evidence>
<comment type="caution">
    <text evidence="15">The sequence shown here is derived from an EMBL/GenBank/DDBJ whole genome shotgun (WGS) entry which is preliminary data.</text>
</comment>
<evidence type="ECO:0000256" key="5">
    <source>
        <dbReference type="ARBA" id="ARBA00022714"/>
    </source>
</evidence>
<accession>A0A7W8TUN6</accession>
<evidence type="ECO:0000256" key="13">
    <source>
        <dbReference type="SAM" id="Phobius"/>
    </source>
</evidence>
<comment type="subcellular location">
    <subcellularLocation>
        <location evidence="2">Membrane</location>
        <topology evidence="2">Multi-pass membrane protein</topology>
    </subcellularLocation>
</comment>
<comment type="cofactor">
    <cofactor evidence="1">
        <name>FAD</name>
        <dbReference type="ChEBI" id="CHEBI:57692"/>
    </cofactor>
</comment>
<dbReference type="Gene3D" id="2.40.30.10">
    <property type="entry name" value="Translation factors"/>
    <property type="match status" value="1"/>
</dbReference>
<dbReference type="Pfam" id="PF01794">
    <property type="entry name" value="Ferric_reduct"/>
    <property type="match status" value="1"/>
</dbReference>
<dbReference type="AlphaFoldDB" id="A0A7W8TUN6"/>
<dbReference type="InterPro" id="IPR050415">
    <property type="entry name" value="MRET"/>
</dbReference>
<keyword evidence="6" id="KW-0479">Metal-binding</keyword>
<dbReference type="PANTHER" id="PTHR47354">
    <property type="entry name" value="NADH OXIDOREDUCTASE HCR"/>
    <property type="match status" value="1"/>
</dbReference>
<dbReference type="InterPro" id="IPR017938">
    <property type="entry name" value="Riboflavin_synthase-like_b-brl"/>
</dbReference>
<dbReference type="GO" id="GO:0051537">
    <property type="term" value="F:2 iron, 2 sulfur cluster binding"/>
    <property type="evidence" value="ECO:0007669"/>
    <property type="project" value="UniProtKB-KW"/>
</dbReference>
<dbReference type="Proteomes" id="UP000580797">
    <property type="component" value="Unassembled WGS sequence"/>
</dbReference>
<keyword evidence="4 13" id="KW-0812">Transmembrane</keyword>
<evidence type="ECO:0000313" key="16">
    <source>
        <dbReference type="Proteomes" id="UP000580797"/>
    </source>
</evidence>
<dbReference type="InterPro" id="IPR039261">
    <property type="entry name" value="FNR_nucleotide-bd"/>
</dbReference>
<evidence type="ECO:0000256" key="11">
    <source>
        <dbReference type="ARBA" id="ARBA00023014"/>
    </source>
</evidence>
<feature type="transmembrane region" description="Helical" evidence="13">
    <location>
        <begin position="176"/>
        <end position="194"/>
    </location>
</feature>
<dbReference type="Pfam" id="PF08022">
    <property type="entry name" value="FAD_binding_8"/>
    <property type="match status" value="1"/>
</dbReference>
<gene>
    <name evidence="15" type="ORF">HD598_001912</name>
</gene>
<dbReference type="GO" id="GO:0046872">
    <property type="term" value="F:metal ion binding"/>
    <property type="evidence" value="ECO:0007669"/>
    <property type="project" value="UniProtKB-KW"/>
</dbReference>
<dbReference type="PANTHER" id="PTHR47354:SF8">
    <property type="entry name" value="1,2-PHENYLACETYL-COA EPOXIDASE, SUBUNIT E"/>
    <property type="match status" value="1"/>
</dbReference>
<reference evidence="15 16" key="1">
    <citation type="submission" date="2020-08" db="EMBL/GenBank/DDBJ databases">
        <title>Sequencing the genomes of 1000 actinobacteria strains.</title>
        <authorList>
            <person name="Klenk H.-P."/>
        </authorList>
    </citation>
    <scope>NUCLEOTIDE SEQUENCE [LARGE SCALE GENOMIC DNA]</scope>
    <source>
        <strain evidence="15 16">DSM 105783</strain>
    </source>
</reference>
<evidence type="ECO:0000256" key="10">
    <source>
        <dbReference type="ARBA" id="ARBA00023004"/>
    </source>
</evidence>
<keyword evidence="8 13" id="KW-1133">Transmembrane helix</keyword>
<protein>
    <submittedName>
        <fullName evidence="15">Putative ferric reductase</fullName>
    </submittedName>
</protein>
<keyword evidence="12 13" id="KW-0472">Membrane</keyword>
<dbReference type="GO" id="GO:0050660">
    <property type="term" value="F:flavin adenine dinucleotide binding"/>
    <property type="evidence" value="ECO:0007669"/>
    <property type="project" value="TreeGrafter"/>
</dbReference>
<dbReference type="SUPFAM" id="SSF52343">
    <property type="entry name" value="Ferredoxin reductase-like, C-terminal NADP-linked domain"/>
    <property type="match status" value="1"/>
</dbReference>
<keyword evidence="10" id="KW-0408">Iron</keyword>
<evidence type="ECO:0000256" key="1">
    <source>
        <dbReference type="ARBA" id="ARBA00001974"/>
    </source>
</evidence>
<evidence type="ECO:0000256" key="8">
    <source>
        <dbReference type="ARBA" id="ARBA00022989"/>
    </source>
</evidence>
<dbReference type="GO" id="GO:0016020">
    <property type="term" value="C:membrane"/>
    <property type="evidence" value="ECO:0007669"/>
    <property type="project" value="UniProtKB-SubCell"/>
</dbReference>
<evidence type="ECO:0000256" key="4">
    <source>
        <dbReference type="ARBA" id="ARBA00022692"/>
    </source>
</evidence>
<feature type="transmembrane region" description="Helical" evidence="13">
    <location>
        <begin position="144"/>
        <end position="164"/>
    </location>
</feature>
<sequence>MTLTPTIANRTVEYQRKRRRRTSNETLFALTFGVSVALPVALYLASGAPMAWANAADVVTGLGILAGLVATQVVVMMLLLAARIPWVDSMIGVDRAISLHNQLGKPALYGLLAHGLLITVGYSMTEGIDPIAEAMSLFGISDMVWAYISMGLFLAVVGTSIVAVKRKLPREWWMGVHFLSYAAVASSIPHQFSMGSALGTGTLSRWYWISLYLITASALLVFRFALPLIRSLQSSLKVSDVSVSSWRTLPSGDKVPDSWSITMTGNGVNKLEAQAGQFFRWRFMNSKLWWQQHPFSLSAAPNSRSLRITVRNLGSGSAAMGSLNPGTRVFFAGPYGLFTEAARTQPQLVLAGAGAGIGPIRSLIENADFAPGECTVLIRSSDEDSLILREEIREWCWHRGAVLYELVGHRDRNPDHALTPELAERNARSSWLPAEHARAGYTLESYAPDLSRSDVYVCGPSAWTDAVIADAKAAGLPSESLHTERFSW</sequence>
<dbReference type="RefSeq" id="WP_183665463.1">
    <property type="nucleotide sequence ID" value="NZ_BAAARH010000002.1"/>
</dbReference>
<evidence type="ECO:0000313" key="15">
    <source>
        <dbReference type="EMBL" id="MBB5513225.1"/>
    </source>
</evidence>
<dbReference type="InterPro" id="IPR013112">
    <property type="entry name" value="FAD-bd_8"/>
</dbReference>
<proteinExistence type="predicted"/>
<evidence type="ECO:0000259" key="14">
    <source>
        <dbReference type="PROSITE" id="PS51384"/>
    </source>
</evidence>
<feature type="transmembrane region" description="Helical" evidence="13">
    <location>
        <begin position="58"/>
        <end position="86"/>
    </location>
</feature>
<evidence type="ECO:0000256" key="2">
    <source>
        <dbReference type="ARBA" id="ARBA00004141"/>
    </source>
</evidence>
<feature type="domain" description="FAD-binding FR-type" evidence="14">
    <location>
        <begin position="236"/>
        <end position="341"/>
    </location>
</feature>
<keyword evidence="5" id="KW-0001">2Fe-2S</keyword>
<keyword evidence="11" id="KW-0411">Iron-sulfur</keyword>
<keyword evidence="3" id="KW-0285">Flavoprotein</keyword>
<dbReference type="SUPFAM" id="SSF63380">
    <property type="entry name" value="Riboflavin synthase domain-like"/>
    <property type="match status" value="1"/>
</dbReference>
<dbReference type="PROSITE" id="PS51384">
    <property type="entry name" value="FAD_FR"/>
    <property type="match status" value="1"/>
</dbReference>
<dbReference type="GO" id="GO:0016491">
    <property type="term" value="F:oxidoreductase activity"/>
    <property type="evidence" value="ECO:0007669"/>
    <property type="project" value="UniProtKB-KW"/>
</dbReference>
<evidence type="ECO:0000256" key="12">
    <source>
        <dbReference type="ARBA" id="ARBA00023136"/>
    </source>
</evidence>
<evidence type="ECO:0000256" key="6">
    <source>
        <dbReference type="ARBA" id="ARBA00022723"/>
    </source>
</evidence>
<evidence type="ECO:0000256" key="3">
    <source>
        <dbReference type="ARBA" id="ARBA00022630"/>
    </source>
</evidence>
<evidence type="ECO:0000256" key="7">
    <source>
        <dbReference type="ARBA" id="ARBA00022827"/>
    </source>
</evidence>
<dbReference type="InterPro" id="IPR017927">
    <property type="entry name" value="FAD-bd_FR_type"/>
</dbReference>
<organism evidence="15 16">
    <name type="scientific">Neomicrococcus aestuarii</name>
    <dbReference type="NCBI Taxonomy" id="556325"/>
    <lineage>
        <taxon>Bacteria</taxon>
        <taxon>Bacillati</taxon>
        <taxon>Actinomycetota</taxon>
        <taxon>Actinomycetes</taxon>
        <taxon>Micrococcales</taxon>
        <taxon>Micrococcaceae</taxon>
        <taxon>Neomicrococcus</taxon>
    </lineage>
</organism>
<keyword evidence="7" id="KW-0274">FAD</keyword>
<dbReference type="Gene3D" id="3.40.50.80">
    <property type="entry name" value="Nucleotide-binding domain of ferredoxin-NADP reductase (FNR) module"/>
    <property type="match status" value="1"/>
</dbReference>
<dbReference type="InterPro" id="IPR013130">
    <property type="entry name" value="Fe3_Rdtase_TM_dom"/>
</dbReference>
<feature type="transmembrane region" description="Helical" evidence="13">
    <location>
        <begin position="206"/>
        <end position="226"/>
    </location>
</feature>